<evidence type="ECO:0000256" key="1">
    <source>
        <dbReference type="SAM" id="Phobius"/>
    </source>
</evidence>
<dbReference type="AlphaFoldDB" id="A0A6M0Q654"/>
<protein>
    <submittedName>
        <fullName evidence="3">Diguanylate cyclase</fullName>
    </submittedName>
</protein>
<gene>
    <name evidence="3" type="ORF">G4D63_08585</name>
</gene>
<dbReference type="SUPFAM" id="SSF55781">
    <property type="entry name" value="GAF domain-like"/>
    <property type="match status" value="1"/>
</dbReference>
<dbReference type="NCBIfam" id="TIGR00254">
    <property type="entry name" value="GGDEF"/>
    <property type="match status" value="1"/>
</dbReference>
<dbReference type="SMART" id="SM00267">
    <property type="entry name" value="GGDEF"/>
    <property type="match status" value="1"/>
</dbReference>
<keyword evidence="1" id="KW-1133">Transmembrane helix</keyword>
<dbReference type="EMBL" id="JAAIWM010000002">
    <property type="protein sequence ID" value="NEY71802.1"/>
    <property type="molecule type" value="Genomic_DNA"/>
</dbReference>
<feature type="domain" description="GGDEF" evidence="2">
    <location>
        <begin position="431"/>
        <end position="573"/>
    </location>
</feature>
<proteinExistence type="predicted"/>
<name>A0A6M0Q654_9BACI</name>
<dbReference type="Pfam" id="PF13185">
    <property type="entry name" value="GAF_2"/>
    <property type="match status" value="1"/>
</dbReference>
<dbReference type="InterPro" id="IPR043128">
    <property type="entry name" value="Rev_trsase/Diguanyl_cyclase"/>
</dbReference>
<dbReference type="InterPro" id="IPR050469">
    <property type="entry name" value="Diguanylate_Cyclase"/>
</dbReference>
<dbReference type="PANTHER" id="PTHR45138:SF9">
    <property type="entry name" value="DIGUANYLATE CYCLASE DGCM-RELATED"/>
    <property type="match status" value="1"/>
</dbReference>
<dbReference type="InterPro" id="IPR000160">
    <property type="entry name" value="GGDEF_dom"/>
</dbReference>
<dbReference type="Proteomes" id="UP000481043">
    <property type="component" value="Unassembled WGS sequence"/>
</dbReference>
<dbReference type="InterPro" id="IPR029016">
    <property type="entry name" value="GAF-like_dom_sf"/>
</dbReference>
<feature type="transmembrane region" description="Helical" evidence="1">
    <location>
        <begin position="180"/>
        <end position="200"/>
    </location>
</feature>
<dbReference type="GO" id="GO:0043709">
    <property type="term" value="P:cell adhesion involved in single-species biofilm formation"/>
    <property type="evidence" value="ECO:0007669"/>
    <property type="project" value="TreeGrafter"/>
</dbReference>
<dbReference type="Gene3D" id="3.30.70.270">
    <property type="match status" value="1"/>
</dbReference>
<feature type="transmembrane region" description="Helical" evidence="1">
    <location>
        <begin position="140"/>
        <end position="160"/>
    </location>
</feature>
<dbReference type="GO" id="GO:0052621">
    <property type="term" value="F:diguanylate cyclase activity"/>
    <property type="evidence" value="ECO:0007669"/>
    <property type="project" value="TreeGrafter"/>
</dbReference>
<evidence type="ECO:0000313" key="4">
    <source>
        <dbReference type="Proteomes" id="UP000481043"/>
    </source>
</evidence>
<dbReference type="RefSeq" id="WP_163179227.1">
    <property type="nucleotide sequence ID" value="NZ_JAAIWM010000002.1"/>
</dbReference>
<dbReference type="PROSITE" id="PS50887">
    <property type="entry name" value="GGDEF"/>
    <property type="match status" value="1"/>
</dbReference>
<dbReference type="InterPro" id="IPR003018">
    <property type="entry name" value="GAF"/>
</dbReference>
<feature type="transmembrane region" description="Helical" evidence="1">
    <location>
        <begin position="107"/>
        <end position="128"/>
    </location>
</feature>
<organism evidence="3 4">
    <name type="scientific">Bacillus mesophilus</name>
    <dbReference type="NCBI Taxonomy" id="1808955"/>
    <lineage>
        <taxon>Bacteria</taxon>
        <taxon>Bacillati</taxon>
        <taxon>Bacillota</taxon>
        <taxon>Bacilli</taxon>
        <taxon>Bacillales</taxon>
        <taxon>Bacillaceae</taxon>
        <taxon>Bacillus</taxon>
    </lineage>
</organism>
<dbReference type="Pfam" id="PF00990">
    <property type="entry name" value="GGDEF"/>
    <property type="match status" value="1"/>
</dbReference>
<accession>A0A6M0Q654</accession>
<dbReference type="SUPFAM" id="SSF55073">
    <property type="entry name" value="Nucleotide cyclase"/>
    <property type="match status" value="1"/>
</dbReference>
<dbReference type="SMART" id="SM00065">
    <property type="entry name" value="GAF"/>
    <property type="match status" value="1"/>
</dbReference>
<dbReference type="InterPro" id="IPR029787">
    <property type="entry name" value="Nucleotide_cyclase"/>
</dbReference>
<feature type="transmembrane region" description="Helical" evidence="1">
    <location>
        <begin position="6"/>
        <end position="27"/>
    </location>
</feature>
<feature type="transmembrane region" description="Helical" evidence="1">
    <location>
        <begin position="39"/>
        <end position="58"/>
    </location>
</feature>
<comment type="caution">
    <text evidence="3">The sequence shown here is derived from an EMBL/GenBank/DDBJ whole genome shotgun (WGS) entry which is preliminary data.</text>
</comment>
<keyword evidence="4" id="KW-1185">Reference proteome</keyword>
<dbReference type="Gene3D" id="3.30.450.40">
    <property type="match status" value="1"/>
</dbReference>
<dbReference type="FunFam" id="3.30.70.270:FF:000001">
    <property type="entry name" value="Diguanylate cyclase domain protein"/>
    <property type="match status" value="1"/>
</dbReference>
<evidence type="ECO:0000313" key="3">
    <source>
        <dbReference type="EMBL" id="NEY71802.1"/>
    </source>
</evidence>
<dbReference type="PANTHER" id="PTHR45138">
    <property type="entry name" value="REGULATORY COMPONENTS OF SENSORY TRANSDUCTION SYSTEM"/>
    <property type="match status" value="1"/>
</dbReference>
<dbReference type="GO" id="GO:0005886">
    <property type="term" value="C:plasma membrane"/>
    <property type="evidence" value="ECO:0007669"/>
    <property type="project" value="TreeGrafter"/>
</dbReference>
<dbReference type="CDD" id="cd01949">
    <property type="entry name" value="GGDEF"/>
    <property type="match status" value="1"/>
</dbReference>
<keyword evidence="1" id="KW-0472">Membrane</keyword>
<evidence type="ECO:0000259" key="2">
    <source>
        <dbReference type="PROSITE" id="PS50887"/>
    </source>
</evidence>
<keyword evidence="1" id="KW-0812">Transmembrane</keyword>
<sequence>MDVTRPFRIGIWIAWLLIFPAASWYIYQQYPPTISGFEIDVFVFLVFMCIVATLPIIVNDTPIFFTHGVSLAVFLVFGLFVEMVLFQIAILVLLLKVHVTRNNLFRLPMNSLMFLIVSVIGAVVYYSLGGQNGIIQLNSVASFIPIVGYIASTFLANNILIHIIRRVVYKRDDHFFTRDLLWEAMTSLLVIPVGVVLYLLYIEIGIISTFYIGIPFLSIAIILQLYHSSQQVNSYLQKVSEIGHQLTERLEVDQVLSLFLAKLTKTLQVDYAYIIDVKRNYSFEVLRYFELGEDKMGNGYTFDQEKGISGYIYQTSKPVLFKTSKEWNHLALANAPEQAESLIGVPIKRNQKIVGIIILLSNKKRAYEGFHLTIVDILANYLAVAIENARHYEEAKKISEHCALTKLYNYRYFENKLEEEFIRLTSSKLAMDLSLILLDIDHFKGINDTYGHQAGNEVLFELARRLEKSIGSKGTVARYGGEEFAILLPGFDPFASYEVAEQIRQAISSEPFIINHHLAETNQEVEVKITASIGVATAPEDADDPMTLIRHADRAMYTGAKQQGRNKVAQYVK</sequence>
<feature type="transmembrane region" description="Helical" evidence="1">
    <location>
        <begin position="70"/>
        <end position="95"/>
    </location>
</feature>
<feature type="transmembrane region" description="Helical" evidence="1">
    <location>
        <begin position="206"/>
        <end position="226"/>
    </location>
</feature>
<dbReference type="GO" id="GO:1902201">
    <property type="term" value="P:negative regulation of bacterial-type flagellum-dependent cell motility"/>
    <property type="evidence" value="ECO:0007669"/>
    <property type="project" value="TreeGrafter"/>
</dbReference>
<reference evidence="3 4" key="1">
    <citation type="submission" date="2020-02" db="EMBL/GenBank/DDBJ databases">
        <title>Bacillus aquiflavi sp. nov., isolated from yellow water of strong flavor Chinese baijiu in Yibin region of China.</title>
        <authorList>
            <person name="Xie J."/>
        </authorList>
    </citation>
    <scope>NUCLEOTIDE SEQUENCE [LARGE SCALE GENOMIC DNA]</scope>
    <source>
        <strain evidence="3 4">SA4</strain>
    </source>
</reference>